<dbReference type="FunFam" id="3.10.20.810:FF:000001">
    <property type="entry name" value="Histidine biosynthesis bifunctional protein HisIE"/>
    <property type="match status" value="1"/>
</dbReference>
<keyword evidence="12" id="KW-0368">Histidine biosynthesis</keyword>
<evidence type="ECO:0000259" key="13">
    <source>
        <dbReference type="Pfam" id="PF01502"/>
    </source>
</evidence>
<dbReference type="AlphaFoldDB" id="A0A1H3ZE32"/>
<accession>A0A1H3ZE32</accession>
<keyword evidence="11 14" id="KW-0378">Hydrolase</keyword>
<keyword evidence="10" id="KW-0028">Amino-acid biosynthesis</keyword>
<keyword evidence="15" id="KW-1185">Reference proteome</keyword>
<evidence type="ECO:0000313" key="15">
    <source>
        <dbReference type="Proteomes" id="UP000199409"/>
    </source>
</evidence>
<dbReference type="OrthoDB" id="9795769at2"/>
<protein>
    <recommendedName>
        <fullName evidence="9">Histidine biosynthesis bifunctional protein HisIE</fullName>
        <ecNumber evidence="8">3.5.4.19</ecNumber>
        <ecNumber evidence="7">3.6.1.31</ecNumber>
    </recommendedName>
</protein>
<dbReference type="GO" id="GO:0004635">
    <property type="term" value="F:phosphoribosyl-AMP cyclohydrolase activity"/>
    <property type="evidence" value="ECO:0007669"/>
    <property type="project" value="UniProtKB-EC"/>
</dbReference>
<comment type="pathway">
    <text evidence="4">Amino-acid biosynthesis; L-histidine biosynthesis; L-histidine from 5-phospho-alpha-D-ribose 1-diphosphate: step 2/9.</text>
</comment>
<comment type="catalytic activity">
    <reaction evidence="2">
        <text>1-(5-phospho-beta-D-ribosyl)-ATP + H2O = 1-(5-phospho-beta-D-ribosyl)-5'-AMP + diphosphate + H(+)</text>
        <dbReference type="Rhea" id="RHEA:22828"/>
        <dbReference type="ChEBI" id="CHEBI:15377"/>
        <dbReference type="ChEBI" id="CHEBI:15378"/>
        <dbReference type="ChEBI" id="CHEBI:33019"/>
        <dbReference type="ChEBI" id="CHEBI:59457"/>
        <dbReference type="ChEBI" id="CHEBI:73183"/>
        <dbReference type="EC" id="3.6.1.31"/>
    </reaction>
</comment>
<proteinExistence type="inferred from homology"/>
<dbReference type="Gene3D" id="3.10.20.810">
    <property type="entry name" value="Phosphoribosyl-AMP cyclohydrolase"/>
    <property type="match status" value="1"/>
</dbReference>
<dbReference type="InterPro" id="IPR038019">
    <property type="entry name" value="PRib_AMP_CycHydrolase_sf"/>
</dbReference>
<evidence type="ECO:0000256" key="5">
    <source>
        <dbReference type="ARBA" id="ARBA00007731"/>
    </source>
</evidence>
<dbReference type="EC" id="3.6.1.31" evidence="7"/>
<evidence type="ECO:0000256" key="12">
    <source>
        <dbReference type="ARBA" id="ARBA00023102"/>
    </source>
</evidence>
<evidence type="ECO:0000256" key="2">
    <source>
        <dbReference type="ARBA" id="ARBA00001460"/>
    </source>
</evidence>
<dbReference type="PANTHER" id="PTHR42945">
    <property type="entry name" value="HISTIDINE BIOSYNTHESIS BIFUNCTIONAL PROTEIN"/>
    <property type="match status" value="1"/>
</dbReference>
<dbReference type="STRING" id="37625.SAMN05660420_01481"/>
<evidence type="ECO:0000256" key="8">
    <source>
        <dbReference type="ARBA" id="ARBA00012721"/>
    </source>
</evidence>
<dbReference type="PANTHER" id="PTHR42945:SF1">
    <property type="entry name" value="HISTIDINE BIOSYNTHESIS BIFUNCTIONAL PROTEIN HIS7"/>
    <property type="match status" value="1"/>
</dbReference>
<dbReference type="Pfam" id="PF01502">
    <property type="entry name" value="PRA-CH"/>
    <property type="match status" value="1"/>
</dbReference>
<sequence length="131" mass="14600">MANKELEEGTELLIDFAKRGGLIPAVVQDVADGRILMVAYVNELALEASLSKRMATFWSTSRNALWTKGETSGDFLKIVEVLLDCDQDAIIYRVIPQGGGSCHTKDPETGKTRETCFYRKIDLESKKLQMV</sequence>
<evidence type="ECO:0000256" key="6">
    <source>
        <dbReference type="ARBA" id="ARBA00008299"/>
    </source>
</evidence>
<dbReference type="GO" id="GO:0004636">
    <property type="term" value="F:phosphoribosyl-ATP diphosphatase activity"/>
    <property type="evidence" value="ECO:0007669"/>
    <property type="project" value="UniProtKB-EC"/>
</dbReference>
<evidence type="ECO:0000256" key="3">
    <source>
        <dbReference type="ARBA" id="ARBA00005169"/>
    </source>
</evidence>
<dbReference type="RefSeq" id="WP_092346280.1">
    <property type="nucleotide sequence ID" value="NZ_FNQN01000004.1"/>
</dbReference>
<gene>
    <name evidence="14" type="ORF">SAMN05660420_01481</name>
</gene>
<evidence type="ECO:0000256" key="11">
    <source>
        <dbReference type="ARBA" id="ARBA00022801"/>
    </source>
</evidence>
<dbReference type="Proteomes" id="UP000199409">
    <property type="component" value="Unassembled WGS sequence"/>
</dbReference>
<comment type="similarity">
    <text evidence="6">In the N-terminal section; belongs to the PRA-CH family.</text>
</comment>
<dbReference type="EC" id="3.5.4.19" evidence="8"/>
<evidence type="ECO:0000256" key="4">
    <source>
        <dbReference type="ARBA" id="ARBA00005204"/>
    </source>
</evidence>
<comment type="catalytic activity">
    <reaction evidence="1">
        <text>1-(5-phospho-beta-D-ribosyl)-5'-AMP + H2O = 1-(5-phospho-beta-D-ribosyl)-5-[(5-phospho-beta-D-ribosylamino)methylideneamino]imidazole-4-carboxamide</text>
        <dbReference type="Rhea" id="RHEA:20049"/>
        <dbReference type="ChEBI" id="CHEBI:15377"/>
        <dbReference type="ChEBI" id="CHEBI:58435"/>
        <dbReference type="ChEBI" id="CHEBI:59457"/>
        <dbReference type="EC" id="3.5.4.19"/>
    </reaction>
</comment>
<comment type="pathway">
    <text evidence="3">Amino-acid biosynthesis; L-histidine biosynthesis; L-histidine from 5-phospho-alpha-D-ribose 1-diphosphate: step 3/9.</text>
</comment>
<comment type="similarity">
    <text evidence="5">In the C-terminal section; belongs to the PRA-PH family.</text>
</comment>
<name>A0A1H3ZE32_9BACT</name>
<dbReference type="InterPro" id="IPR002496">
    <property type="entry name" value="PRib_AMP_CycHydrolase_dom"/>
</dbReference>
<dbReference type="UniPathway" id="UPA00031">
    <property type="reaction ID" value="UER00008"/>
</dbReference>
<evidence type="ECO:0000256" key="9">
    <source>
        <dbReference type="ARBA" id="ARBA00017720"/>
    </source>
</evidence>
<dbReference type="GO" id="GO:0000105">
    <property type="term" value="P:L-histidine biosynthetic process"/>
    <property type="evidence" value="ECO:0007669"/>
    <property type="project" value="UniProtKB-UniPathway"/>
</dbReference>
<evidence type="ECO:0000256" key="7">
    <source>
        <dbReference type="ARBA" id="ARBA00012414"/>
    </source>
</evidence>
<evidence type="ECO:0000313" key="14">
    <source>
        <dbReference type="EMBL" id="SEA21654.1"/>
    </source>
</evidence>
<dbReference type="EMBL" id="FNQN01000004">
    <property type="protein sequence ID" value="SEA21654.1"/>
    <property type="molecule type" value="Genomic_DNA"/>
</dbReference>
<reference evidence="14 15" key="1">
    <citation type="submission" date="2016-10" db="EMBL/GenBank/DDBJ databases">
        <authorList>
            <person name="de Groot N.N."/>
        </authorList>
    </citation>
    <scope>NUCLEOTIDE SEQUENCE [LARGE SCALE GENOMIC DNA]</scope>
    <source>
        <strain evidence="14 15">DSM 7343</strain>
    </source>
</reference>
<evidence type="ECO:0000256" key="10">
    <source>
        <dbReference type="ARBA" id="ARBA00022605"/>
    </source>
</evidence>
<dbReference type="SUPFAM" id="SSF141734">
    <property type="entry name" value="HisI-like"/>
    <property type="match status" value="1"/>
</dbReference>
<evidence type="ECO:0000256" key="1">
    <source>
        <dbReference type="ARBA" id="ARBA00000024"/>
    </source>
</evidence>
<organism evidence="14 15">
    <name type="scientific">Desulfuromusa kysingii</name>
    <dbReference type="NCBI Taxonomy" id="37625"/>
    <lineage>
        <taxon>Bacteria</taxon>
        <taxon>Pseudomonadati</taxon>
        <taxon>Thermodesulfobacteriota</taxon>
        <taxon>Desulfuromonadia</taxon>
        <taxon>Desulfuromonadales</taxon>
        <taxon>Geopsychrobacteraceae</taxon>
        <taxon>Desulfuromusa</taxon>
    </lineage>
</organism>
<feature type="domain" description="Phosphoribosyl-AMP cyclohydrolase" evidence="13">
    <location>
        <begin position="37"/>
        <end position="117"/>
    </location>
</feature>